<name>A0A8J2YJ25_9RHOB</name>
<dbReference type="Pfam" id="PF04355">
    <property type="entry name" value="BamE"/>
    <property type="match status" value="1"/>
</dbReference>
<organism evidence="6 7">
    <name type="scientific">Agaricicola taiwanensis</name>
    <dbReference type="NCBI Taxonomy" id="591372"/>
    <lineage>
        <taxon>Bacteria</taxon>
        <taxon>Pseudomonadati</taxon>
        <taxon>Pseudomonadota</taxon>
        <taxon>Alphaproteobacteria</taxon>
        <taxon>Rhodobacterales</taxon>
        <taxon>Paracoccaceae</taxon>
        <taxon>Agaricicola</taxon>
    </lineage>
</organism>
<keyword evidence="2" id="KW-0472">Membrane</keyword>
<protein>
    <recommendedName>
        <fullName evidence="5">Outer membrane protein assembly factor BamE domain-containing protein</fullName>
    </recommendedName>
</protein>
<sequence length="157" mass="17373">MTYRRYRSFSSHARAFAGAAALALLVSGCNSIAETRTHGFILPASALEQIPRGSSQEQVLVVLGTPSTVSTIDGEVFYYIQTTRRRPVAFMNARTVDQRVIAVYFNKNKQVERVADYGLQDGVAFDFISRTTPTSGRELTFLNQILKATTGTPQLFN</sequence>
<dbReference type="GO" id="GO:0030674">
    <property type="term" value="F:protein-macromolecule adaptor activity"/>
    <property type="evidence" value="ECO:0007669"/>
    <property type="project" value="TreeGrafter"/>
</dbReference>
<feature type="signal peptide" evidence="4">
    <location>
        <begin position="1"/>
        <end position="32"/>
    </location>
</feature>
<dbReference type="Gene3D" id="3.30.1450.10">
    <property type="match status" value="1"/>
</dbReference>
<evidence type="ECO:0000256" key="1">
    <source>
        <dbReference type="ARBA" id="ARBA00022729"/>
    </source>
</evidence>
<proteinExistence type="predicted"/>
<evidence type="ECO:0000313" key="6">
    <source>
        <dbReference type="EMBL" id="GGE46312.1"/>
    </source>
</evidence>
<dbReference type="RefSeq" id="WP_188409989.1">
    <property type="nucleotide sequence ID" value="NZ_BMCP01000002.1"/>
</dbReference>
<dbReference type="InterPro" id="IPR026592">
    <property type="entry name" value="BamE"/>
</dbReference>
<reference evidence="6" key="2">
    <citation type="submission" date="2020-09" db="EMBL/GenBank/DDBJ databases">
        <authorList>
            <person name="Sun Q."/>
            <person name="Sedlacek I."/>
        </authorList>
    </citation>
    <scope>NUCLEOTIDE SEQUENCE</scope>
    <source>
        <strain evidence="6">CCM 7684</strain>
    </source>
</reference>
<dbReference type="GO" id="GO:0051205">
    <property type="term" value="P:protein insertion into membrane"/>
    <property type="evidence" value="ECO:0007669"/>
    <property type="project" value="TreeGrafter"/>
</dbReference>
<dbReference type="EMBL" id="BMCP01000002">
    <property type="protein sequence ID" value="GGE46312.1"/>
    <property type="molecule type" value="Genomic_DNA"/>
</dbReference>
<feature type="chain" id="PRO_5035234585" description="Outer membrane protein assembly factor BamE domain-containing protein" evidence="4">
    <location>
        <begin position="33"/>
        <end position="157"/>
    </location>
</feature>
<dbReference type="PROSITE" id="PS51257">
    <property type="entry name" value="PROKAR_LIPOPROTEIN"/>
    <property type="match status" value="1"/>
</dbReference>
<dbReference type="GO" id="GO:0043165">
    <property type="term" value="P:Gram-negative-bacterium-type cell outer membrane assembly"/>
    <property type="evidence" value="ECO:0007669"/>
    <property type="project" value="TreeGrafter"/>
</dbReference>
<dbReference type="PANTHER" id="PTHR37482">
    <property type="entry name" value="OUTER MEMBRANE PROTEIN ASSEMBLY FACTOR BAME"/>
    <property type="match status" value="1"/>
</dbReference>
<dbReference type="InterPro" id="IPR007450">
    <property type="entry name" value="BamE_dom"/>
</dbReference>
<gene>
    <name evidence="6" type="ORF">GCM10007276_24430</name>
</gene>
<evidence type="ECO:0000259" key="5">
    <source>
        <dbReference type="Pfam" id="PF04355"/>
    </source>
</evidence>
<dbReference type="AlphaFoldDB" id="A0A8J2YJ25"/>
<dbReference type="GO" id="GO:1990063">
    <property type="term" value="C:Bam protein complex"/>
    <property type="evidence" value="ECO:0007669"/>
    <property type="project" value="TreeGrafter"/>
</dbReference>
<keyword evidence="7" id="KW-1185">Reference proteome</keyword>
<reference evidence="6" key="1">
    <citation type="journal article" date="2014" name="Int. J. Syst. Evol. Microbiol.">
        <title>Complete genome sequence of Corynebacterium casei LMG S-19264T (=DSM 44701T), isolated from a smear-ripened cheese.</title>
        <authorList>
            <consortium name="US DOE Joint Genome Institute (JGI-PGF)"/>
            <person name="Walter F."/>
            <person name="Albersmeier A."/>
            <person name="Kalinowski J."/>
            <person name="Ruckert C."/>
        </authorList>
    </citation>
    <scope>NUCLEOTIDE SEQUENCE</scope>
    <source>
        <strain evidence="6">CCM 7684</strain>
    </source>
</reference>
<dbReference type="PANTHER" id="PTHR37482:SF1">
    <property type="entry name" value="OUTER MEMBRANE PROTEIN ASSEMBLY FACTOR BAME"/>
    <property type="match status" value="1"/>
</dbReference>
<evidence type="ECO:0000256" key="4">
    <source>
        <dbReference type="SAM" id="SignalP"/>
    </source>
</evidence>
<dbReference type="Proteomes" id="UP000602745">
    <property type="component" value="Unassembled WGS sequence"/>
</dbReference>
<accession>A0A8J2YJ25</accession>
<dbReference type="InterPro" id="IPR037873">
    <property type="entry name" value="BamE-like"/>
</dbReference>
<evidence type="ECO:0000313" key="7">
    <source>
        <dbReference type="Proteomes" id="UP000602745"/>
    </source>
</evidence>
<evidence type="ECO:0000256" key="2">
    <source>
        <dbReference type="ARBA" id="ARBA00023136"/>
    </source>
</evidence>
<keyword evidence="3" id="KW-0998">Cell outer membrane</keyword>
<feature type="domain" description="Outer membrane protein assembly factor BamE" evidence="5">
    <location>
        <begin position="41"/>
        <end position="113"/>
    </location>
</feature>
<comment type="caution">
    <text evidence="6">The sequence shown here is derived from an EMBL/GenBank/DDBJ whole genome shotgun (WGS) entry which is preliminary data.</text>
</comment>
<evidence type="ECO:0000256" key="3">
    <source>
        <dbReference type="ARBA" id="ARBA00023237"/>
    </source>
</evidence>
<keyword evidence="1 4" id="KW-0732">Signal</keyword>